<sequence length="33" mass="3776">MSCITITTQQLNIFCRPMCDLVLKGYTAQNRLV</sequence>
<reference evidence="1" key="2">
    <citation type="journal article" date="2015" name="Fish Shellfish Immunol.">
        <title>Early steps in the European eel (Anguilla anguilla)-Vibrio vulnificus interaction in the gills: Role of the RtxA13 toxin.</title>
        <authorList>
            <person name="Callol A."/>
            <person name="Pajuelo D."/>
            <person name="Ebbesson L."/>
            <person name="Teles M."/>
            <person name="MacKenzie S."/>
            <person name="Amaro C."/>
        </authorList>
    </citation>
    <scope>NUCLEOTIDE SEQUENCE</scope>
</reference>
<dbReference type="EMBL" id="GBXM01054006">
    <property type="protein sequence ID" value="JAH54571.1"/>
    <property type="molecule type" value="Transcribed_RNA"/>
</dbReference>
<organism evidence="1">
    <name type="scientific">Anguilla anguilla</name>
    <name type="common">European freshwater eel</name>
    <name type="synonym">Muraena anguilla</name>
    <dbReference type="NCBI Taxonomy" id="7936"/>
    <lineage>
        <taxon>Eukaryota</taxon>
        <taxon>Metazoa</taxon>
        <taxon>Chordata</taxon>
        <taxon>Craniata</taxon>
        <taxon>Vertebrata</taxon>
        <taxon>Euteleostomi</taxon>
        <taxon>Actinopterygii</taxon>
        <taxon>Neopterygii</taxon>
        <taxon>Teleostei</taxon>
        <taxon>Anguilliformes</taxon>
        <taxon>Anguillidae</taxon>
        <taxon>Anguilla</taxon>
    </lineage>
</organism>
<evidence type="ECO:0000313" key="1">
    <source>
        <dbReference type="EMBL" id="JAH54571.1"/>
    </source>
</evidence>
<accession>A0A0E9TLT7</accession>
<proteinExistence type="predicted"/>
<protein>
    <submittedName>
        <fullName evidence="1">Uncharacterized protein</fullName>
    </submittedName>
</protein>
<name>A0A0E9TLT7_ANGAN</name>
<dbReference type="AlphaFoldDB" id="A0A0E9TLT7"/>
<reference evidence="1" key="1">
    <citation type="submission" date="2014-11" db="EMBL/GenBank/DDBJ databases">
        <authorList>
            <person name="Amaro Gonzalez C."/>
        </authorList>
    </citation>
    <scope>NUCLEOTIDE SEQUENCE</scope>
</reference>